<reference evidence="6" key="1">
    <citation type="submission" date="2020-08" db="EMBL/GenBank/DDBJ databases">
        <title>Genome sequencing and assembly of the red palm weevil Rhynchophorus ferrugineus.</title>
        <authorList>
            <person name="Dias G.B."/>
            <person name="Bergman C.M."/>
            <person name="Manee M."/>
        </authorList>
    </citation>
    <scope>NUCLEOTIDE SEQUENCE</scope>
    <source>
        <strain evidence="6">AA-2017</strain>
        <tissue evidence="6">Whole larva</tissue>
    </source>
</reference>
<dbReference type="InterPro" id="IPR036322">
    <property type="entry name" value="WD40_repeat_dom_sf"/>
</dbReference>
<evidence type="ECO:0008006" key="8">
    <source>
        <dbReference type="Google" id="ProtNLM"/>
    </source>
</evidence>
<dbReference type="OrthoDB" id="341486at2759"/>
<dbReference type="PANTHER" id="PTHR16453:SF9">
    <property type="entry name" value="GATOR COMPLEX PROTEIN MIOS"/>
    <property type="match status" value="1"/>
</dbReference>
<dbReference type="Pfam" id="PF17034">
    <property type="entry name" value="zinc_ribbon_16"/>
    <property type="match status" value="1"/>
</dbReference>
<dbReference type="GO" id="GO:1904263">
    <property type="term" value="P:positive regulation of TORC1 signaling"/>
    <property type="evidence" value="ECO:0007669"/>
    <property type="project" value="TreeGrafter"/>
</dbReference>
<dbReference type="AlphaFoldDB" id="A0A834M8B7"/>
<proteinExistence type="inferred from homology"/>
<evidence type="ECO:0000313" key="6">
    <source>
        <dbReference type="EMBL" id="KAF7268664.1"/>
    </source>
</evidence>
<dbReference type="Pfam" id="PF21720">
    <property type="entry name" value="MIOS_WD40"/>
    <property type="match status" value="1"/>
</dbReference>
<evidence type="ECO:0000256" key="2">
    <source>
        <dbReference type="ARBA" id="ARBA00022574"/>
    </source>
</evidence>
<dbReference type="PANTHER" id="PTHR16453">
    <property type="entry name" value="WD40 DOMAIN-CONTAINING PROTEIN MIO FAMILY MEMBER"/>
    <property type="match status" value="1"/>
</dbReference>
<evidence type="ECO:0000259" key="5">
    <source>
        <dbReference type="Pfam" id="PF21719"/>
    </source>
</evidence>
<dbReference type="InterPro" id="IPR037593">
    <property type="entry name" value="MIOS/Sea4"/>
</dbReference>
<keyword evidence="2" id="KW-0853">WD repeat</keyword>
<dbReference type="EMBL" id="JAACXV010014310">
    <property type="protein sequence ID" value="KAF7268664.1"/>
    <property type="molecule type" value="Genomic_DNA"/>
</dbReference>
<comment type="similarity">
    <text evidence="1">Belongs to the WD repeat mio family.</text>
</comment>
<dbReference type="GO" id="GO:0034198">
    <property type="term" value="P:cellular response to amino acid starvation"/>
    <property type="evidence" value="ECO:0007669"/>
    <property type="project" value="TreeGrafter"/>
</dbReference>
<keyword evidence="7" id="KW-1185">Reference proteome</keyword>
<dbReference type="Pfam" id="PF21719">
    <property type="entry name" value="MIOS_a-sol"/>
    <property type="match status" value="1"/>
</dbReference>
<name>A0A834M8B7_RHYFE</name>
<evidence type="ECO:0000256" key="1">
    <source>
        <dbReference type="ARBA" id="ARBA00009713"/>
    </source>
</evidence>
<evidence type="ECO:0000259" key="4">
    <source>
        <dbReference type="Pfam" id="PF17034"/>
    </source>
</evidence>
<feature type="domain" description="GATOR2 complex protein MIO zinc-ribbon like" evidence="4">
    <location>
        <begin position="728"/>
        <end position="833"/>
    </location>
</feature>
<gene>
    <name evidence="6" type="ORF">GWI33_018235</name>
</gene>
<accession>A0A834M8B7</accession>
<comment type="caution">
    <text evidence="6">The sequence shown here is derived from an EMBL/GenBank/DDBJ whole genome shotgun (WGS) entry which is preliminary data.</text>
</comment>
<feature type="domain" description="MIOS-like alpha-solenoid" evidence="5">
    <location>
        <begin position="388"/>
        <end position="616"/>
    </location>
</feature>
<dbReference type="Gene3D" id="2.130.10.10">
    <property type="entry name" value="YVTN repeat-like/Quinoprotein amine dehydrogenase"/>
    <property type="match status" value="2"/>
</dbReference>
<dbReference type="Proteomes" id="UP000625711">
    <property type="component" value="Unassembled WGS sequence"/>
</dbReference>
<dbReference type="CDD" id="cd16691">
    <property type="entry name" value="mRING-H2-C3H3C2_Mio"/>
    <property type="match status" value="1"/>
</dbReference>
<evidence type="ECO:0000313" key="7">
    <source>
        <dbReference type="Proteomes" id="UP000625711"/>
    </source>
</evidence>
<dbReference type="InterPro" id="IPR015943">
    <property type="entry name" value="WD40/YVTN_repeat-like_dom_sf"/>
</dbReference>
<dbReference type="SUPFAM" id="SSF50978">
    <property type="entry name" value="WD40 repeat-like"/>
    <property type="match status" value="1"/>
</dbReference>
<protein>
    <recommendedName>
        <fullName evidence="8">WD repeat protein mio zinc-ribbon like domain-containing protein</fullName>
    </recommendedName>
</protein>
<sequence length="842" mass="94564">MATKQEVRWSPIENRFVTWTFDTLCLYDSKPIADCHQNAIRISNRHGAELIGNVNIQNNLKCVDIHPKCDNNDLLFALGLSNGTIKLATFSQLDWEPKPTPAKELVPKNPRQCNTVVFNPVENNLLASGLDKYKPDNCIAIWDINHISNANNAARFDPKATPPADLPKPLWEYGQSEHCVSIDWFHNNSKVLVAGMNLKHVKLIDIRETPRLISQTLTKAALGVHTNPSDDKYLATFYDNQILIWDTRHMEKHVHMLYQQKQIAKIGWSHTRPNILTCLLKESNILNLYDIDHPIADPAAVMPLLMERIVNPNSPYFLNSFSWHPTDKNRILSVGASDKNIMIDSQVHDKVIIGCTPASDVVWSSGNKVLQSINTNSAPELQDISSKMMDRAKNQYGLAEELYKNADAVKNDEVLSNVWNWLHLSMKLVEDDKLSIPGVMYKHPGVLSVLNIDPEKNPSETVSVTWTELGHTNCGGTMKYYKHEDRDKALLLCSWPIDRNAELLNTVVGNLERAGAYTRAAALAVFNLNVQLAIDILSRAPEHYGPSLNIVAMALSGFSDDPNSVWKKFCSSTIGTLTDPYLKAMFGFLTADGNYESLLSESNIAVDDRVALACIYLSDVKLMEYVKKLIQELRDQGNLDGLLLTGNSPQGLKLIGKYLDMTGDIQSAALLAVKAFSNEINTTTVQNWVLNYQALLNKWKLWFERAHFDIMTVKLKKEKPLPQIFVSCAYCGKNISSHLRSLKTQQYSRINMTGSSNKLTACPHCRKPLPRCTICLMNMGGSVEDSEKDRIAGFDSSFTWCQSCRHGGHAKHLLQWFDEHLECPQVGCACRCNSLDPITTKN</sequence>
<dbReference type="GO" id="GO:0005737">
    <property type="term" value="C:cytoplasm"/>
    <property type="evidence" value="ECO:0007669"/>
    <property type="project" value="TreeGrafter"/>
</dbReference>
<evidence type="ECO:0000256" key="3">
    <source>
        <dbReference type="ARBA" id="ARBA00022737"/>
    </source>
</evidence>
<dbReference type="InterPro" id="IPR049092">
    <property type="entry name" value="MIOS_a-sol"/>
</dbReference>
<keyword evidence="3" id="KW-0677">Repeat</keyword>
<dbReference type="InterPro" id="IPR031488">
    <property type="entry name" value="Zn_ribbon_mio"/>
</dbReference>
<organism evidence="6 7">
    <name type="scientific">Rhynchophorus ferrugineus</name>
    <name type="common">Red palm weevil</name>
    <name type="synonym">Curculio ferrugineus</name>
    <dbReference type="NCBI Taxonomy" id="354439"/>
    <lineage>
        <taxon>Eukaryota</taxon>
        <taxon>Metazoa</taxon>
        <taxon>Ecdysozoa</taxon>
        <taxon>Arthropoda</taxon>
        <taxon>Hexapoda</taxon>
        <taxon>Insecta</taxon>
        <taxon>Pterygota</taxon>
        <taxon>Neoptera</taxon>
        <taxon>Endopterygota</taxon>
        <taxon>Coleoptera</taxon>
        <taxon>Polyphaga</taxon>
        <taxon>Cucujiformia</taxon>
        <taxon>Curculionidae</taxon>
        <taxon>Dryophthorinae</taxon>
        <taxon>Rhynchophorus</taxon>
    </lineage>
</organism>